<sequence length="112" mass="12156">MQPHHGYSLTQYRQDCRQHAASRPGTGHLLKDTREFECEDDLAGYGGLFQHKSCRTPALHACLKMPCPTCPAAAVPATELPVTTTTSSLPPLSPQHQSPPLPHPPTTCLTCN</sequence>
<evidence type="ECO:0000256" key="1">
    <source>
        <dbReference type="SAM" id="MobiDB-lite"/>
    </source>
</evidence>
<reference evidence="2 3" key="1">
    <citation type="submission" date="2019-05" db="EMBL/GenBank/DDBJ databases">
        <title>Another draft genome of Portunus trituberculatus and its Hox gene families provides insights of decapod evolution.</title>
        <authorList>
            <person name="Jeong J.-H."/>
            <person name="Song I."/>
            <person name="Kim S."/>
            <person name="Choi T."/>
            <person name="Kim D."/>
            <person name="Ryu S."/>
            <person name="Kim W."/>
        </authorList>
    </citation>
    <scope>NUCLEOTIDE SEQUENCE [LARGE SCALE GENOMIC DNA]</scope>
    <source>
        <tissue evidence="2">Muscle</tissue>
    </source>
</reference>
<dbReference type="AlphaFoldDB" id="A0A5B7HR87"/>
<accession>A0A5B7HR87</accession>
<feature type="compositionally biased region" description="Low complexity" evidence="1">
    <location>
        <begin position="81"/>
        <end position="90"/>
    </location>
</feature>
<organism evidence="2 3">
    <name type="scientific">Portunus trituberculatus</name>
    <name type="common">Swimming crab</name>
    <name type="synonym">Neptunus trituberculatus</name>
    <dbReference type="NCBI Taxonomy" id="210409"/>
    <lineage>
        <taxon>Eukaryota</taxon>
        <taxon>Metazoa</taxon>
        <taxon>Ecdysozoa</taxon>
        <taxon>Arthropoda</taxon>
        <taxon>Crustacea</taxon>
        <taxon>Multicrustacea</taxon>
        <taxon>Malacostraca</taxon>
        <taxon>Eumalacostraca</taxon>
        <taxon>Eucarida</taxon>
        <taxon>Decapoda</taxon>
        <taxon>Pleocyemata</taxon>
        <taxon>Brachyura</taxon>
        <taxon>Eubrachyura</taxon>
        <taxon>Portunoidea</taxon>
        <taxon>Portunidae</taxon>
        <taxon>Portuninae</taxon>
        <taxon>Portunus</taxon>
    </lineage>
</organism>
<evidence type="ECO:0000313" key="2">
    <source>
        <dbReference type="EMBL" id="MPC74930.1"/>
    </source>
</evidence>
<evidence type="ECO:0000313" key="3">
    <source>
        <dbReference type="Proteomes" id="UP000324222"/>
    </source>
</evidence>
<dbReference type="EMBL" id="VSRR010040017">
    <property type="protein sequence ID" value="MPC74930.1"/>
    <property type="molecule type" value="Genomic_DNA"/>
</dbReference>
<protein>
    <submittedName>
        <fullName evidence="2">Uncharacterized protein</fullName>
    </submittedName>
</protein>
<feature type="region of interest" description="Disordered" evidence="1">
    <location>
        <begin position="81"/>
        <end position="112"/>
    </location>
</feature>
<comment type="caution">
    <text evidence="2">The sequence shown here is derived from an EMBL/GenBank/DDBJ whole genome shotgun (WGS) entry which is preliminary data.</text>
</comment>
<feature type="compositionally biased region" description="Pro residues" evidence="1">
    <location>
        <begin position="91"/>
        <end position="105"/>
    </location>
</feature>
<gene>
    <name evidence="2" type="ORF">E2C01_069310</name>
</gene>
<keyword evidence="3" id="KW-1185">Reference proteome</keyword>
<proteinExistence type="predicted"/>
<name>A0A5B7HR87_PORTR</name>
<dbReference type="Proteomes" id="UP000324222">
    <property type="component" value="Unassembled WGS sequence"/>
</dbReference>